<dbReference type="PANTHER" id="PTHR28243">
    <property type="entry name" value="AGL049CP"/>
    <property type="match status" value="1"/>
</dbReference>
<dbReference type="Gene3D" id="2.30.110.10">
    <property type="entry name" value="Electron Transport, Fmn-binding Protein, Chain A"/>
    <property type="match status" value="1"/>
</dbReference>
<evidence type="ECO:0000259" key="2">
    <source>
        <dbReference type="Pfam" id="PF12766"/>
    </source>
</evidence>
<feature type="region of interest" description="Disordered" evidence="1">
    <location>
        <begin position="237"/>
        <end position="261"/>
    </location>
</feature>
<dbReference type="eggNOG" id="ENOG502S3WP">
    <property type="taxonomic scope" value="Eukaryota"/>
</dbReference>
<feature type="domain" description="Pyridoxamine 5'-phosphate oxidase Alr4036 family FMN-binding" evidence="2">
    <location>
        <begin position="6"/>
        <end position="123"/>
    </location>
</feature>
<feature type="region of interest" description="Disordered" evidence="1">
    <location>
        <begin position="125"/>
        <end position="156"/>
    </location>
</feature>
<accession>A1CB48</accession>
<feature type="compositionally biased region" description="Basic and acidic residues" evidence="1">
    <location>
        <begin position="247"/>
        <end position="261"/>
    </location>
</feature>
<evidence type="ECO:0000313" key="3">
    <source>
        <dbReference type="EMBL" id="EAW12966.1"/>
    </source>
</evidence>
<dbReference type="PANTHER" id="PTHR28243:SF1">
    <property type="entry name" value="PYRIDOXAMINE 5'-PHOSPHATE OXIDASE ALR4036 FAMILY FMN-BINDING DOMAIN-CONTAINING PROTEIN"/>
    <property type="match status" value="1"/>
</dbReference>
<feature type="region of interest" description="Disordered" evidence="1">
    <location>
        <begin position="170"/>
        <end position="197"/>
    </location>
</feature>
<dbReference type="InterPro" id="IPR024624">
    <property type="entry name" value="Pyridox_Oxase_Alr4036_FMN-bd"/>
</dbReference>
<protein>
    <recommendedName>
        <fullName evidence="2">Pyridoxamine 5'-phosphate oxidase Alr4036 family FMN-binding domain-containing protein</fullName>
    </recommendedName>
</protein>
<name>A1CB48_ASPCL</name>
<reference evidence="3 4" key="1">
    <citation type="journal article" date="2008" name="PLoS Genet.">
        <title>Genomic islands in the pathogenic filamentous fungus Aspergillus fumigatus.</title>
        <authorList>
            <person name="Fedorova N.D."/>
            <person name="Khaldi N."/>
            <person name="Joardar V.S."/>
            <person name="Maiti R."/>
            <person name="Amedeo P."/>
            <person name="Anderson M.J."/>
            <person name="Crabtree J."/>
            <person name="Silva J.C."/>
            <person name="Badger J.H."/>
            <person name="Albarraq A."/>
            <person name="Angiuoli S."/>
            <person name="Bussey H."/>
            <person name="Bowyer P."/>
            <person name="Cotty P.J."/>
            <person name="Dyer P.S."/>
            <person name="Egan A."/>
            <person name="Galens K."/>
            <person name="Fraser-Liggett C.M."/>
            <person name="Haas B.J."/>
            <person name="Inman J.M."/>
            <person name="Kent R."/>
            <person name="Lemieux S."/>
            <person name="Malavazi I."/>
            <person name="Orvis J."/>
            <person name="Roemer T."/>
            <person name="Ronning C.M."/>
            <person name="Sundaram J.P."/>
            <person name="Sutton G."/>
            <person name="Turner G."/>
            <person name="Venter J.C."/>
            <person name="White O.R."/>
            <person name="Whitty B.R."/>
            <person name="Youngman P."/>
            <person name="Wolfe K.H."/>
            <person name="Goldman G.H."/>
            <person name="Wortman J.R."/>
            <person name="Jiang B."/>
            <person name="Denning D.W."/>
            <person name="Nierman W.C."/>
        </authorList>
    </citation>
    <scope>NUCLEOTIDE SEQUENCE [LARGE SCALE GENOMIC DNA]</scope>
    <source>
        <strain evidence="4">ATCC 1007 / CBS 513.65 / DSM 816 / NCTC 3887 / NRRL 1</strain>
    </source>
</reference>
<dbReference type="InterPro" id="IPR012349">
    <property type="entry name" value="Split_barrel_FMN-bd"/>
</dbReference>
<dbReference type="VEuPathDB" id="FungiDB:ACLA_014030"/>
<evidence type="ECO:0000313" key="4">
    <source>
        <dbReference type="Proteomes" id="UP000006701"/>
    </source>
</evidence>
<dbReference type="SUPFAM" id="SSF50475">
    <property type="entry name" value="FMN-binding split barrel"/>
    <property type="match status" value="1"/>
</dbReference>
<proteinExistence type="predicted"/>
<dbReference type="GO" id="GO:0010181">
    <property type="term" value="F:FMN binding"/>
    <property type="evidence" value="ECO:0007669"/>
    <property type="project" value="InterPro"/>
</dbReference>
<dbReference type="KEGG" id="act:ACLA_014030"/>
<feature type="compositionally biased region" description="Basic and acidic residues" evidence="1">
    <location>
        <begin position="145"/>
        <end position="156"/>
    </location>
</feature>
<dbReference type="STRING" id="344612.A1CB48"/>
<dbReference type="RefSeq" id="XP_001274392.1">
    <property type="nucleotide sequence ID" value="XM_001274391.1"/>
</dbReference>
<keyword evidence="4" id="KW-1185">Reference proteome</keyword>
<organism evidence="3 4">
    <name type="scientific">Aspergillus clavatus (strain ATCC 1007 / CBS 513.65 / DSM 816 / NCTC 3887 / NRRL 1 / QM 1276 / 107)</name>
    <dbReference type="NCBI Taxonomy" id="344612"/>
    <lineage>
        <taxon>Eukaryota</taxon>
        <taxon>Fungi</taxon>
        <taxon>Dikarya</taxon>
        <taxon>Ascomycota</taxon>
        <taxon>Pezizomycotina</taxon>
        <taxon>Eurotiomycetes</taxon>
        <taxon>Eurotiomycetidae</taxon>
        <taxon>Eurotiales</taxon>
        <taxon>Aspergillaceae</taxon>
        <taxon>Aspergillus</taxon>
        <taxon>Aspergillus subgen. Fumigati</taxon>
    </lineage>
</organism>
<dbReference type="OrthoDB" id="5394411at2759"/>
<dbReference type="GeneID" id="4706274"/>
<dbReference type="OMA" id="DCPTFTT"/>
<evidence type="ECO:0000256" key="1">
    <source>
        <dbReference type="SAM" id="MobiDB-lite"/>
    </source>
</evidence>
<dbReference type="EMBL" id="DS027049">
    <property type="protein sequence ID" value="EAW12966.1"/>
    <property type="molecule type" value="Genomic_DNA"/>
</dbReference>
<dbReference type="Pfam" id="PF12766">
    <property type="entry name" value="Pyridox_oxase_2"/>
    <property type="match status" value="1"/>
</dbReference>
<sequence length="261" mass="29283">MPPPRAPWRDLFGAHLSQSSSPEFTLSTVAHDAQGRPVPRTRTCGFRGWFPSPDLHASAKKALAAQDERENPSVYESDMISFTTDVRMEKVGQLKQSGNAVEAVFWLKESGNQWRVRGEAFVFGDPQGGEEEEKARKKISKGMRTRGDGGGNEKDWGWERQVTTYFANHTPVLRGSFKSPPPGQPRSEQPSDPSLKLGQKVEDLHDPVARGNFRVVVIIPTEVERLDLSDYENPQRWNWTLDSGSDDDAHGGKWEATELWP</sequence>
<dbReference type="AlphaFoldDB" id="A1CB48"/>
<dbReference type="HOGENOM" id="CLU_061619_0_0_1"/>
<gene>
    <name evidence="3" type="ORF">ACLA_014030</name>
</gene>
<dbReference type="Proteomes" id="UP000006701">
    <property type="component" value="Unassembled WGS sequence"/>
</dbReference>